<sequence length="318" mass="34783">MQLDGPARRLKEEMRESGVHLDVRPEAFVLAIAELDHARRPPLFEGRRSFHCAIVLDGATLDDSPFDVEVIDIPHDLDTAREMADGRSSFVLRRTDTPTVGLACFEQPLQFESDLVRLHQATGALLVQRTARFEVVRLFADDQVVTWDGRSWRAHPTASELSARLVGAEGLSADARLTVDRVLELALHWLSPSRAGATFVIGPELDGHHDRSATVGSLPLSVRERRHFAPLRALLSQRDLATTVDPCGQITAVGVGLHTSDEANREVVGSGGMRHRSAQRTSYDHPDHVIVVVSEDGPVTVYRAGQVVAASEGTDPPV</sequence>
<dbReference type="Pfam" id="PF21753">
    <property type="entry name" value="DACNK"/>
    <property type="match status" value="1"/>
</dbReference>
<dbReference type="InterPro" id="IPR048557">
    <property type="entry name" value="DACNK"/>
</dbReference>
<keyword evidence="3" id="KW-1185">Reference proteome</keyword>
<dbReference type="Proteomes" id="UP001216390">
    <property type="component" value="Chromosome"/>
</dbReference>
<accession>A0AAE9Y439</accession>
<dbReference type="Gene3D" id="3.40.1700.10">
    <property type="entry name" value="DNA integrity scanning protein, DisA, N-terminal domain"/>
    <property type="match status" value="1"/>
</dbReference>
<dbReference type="KEGG" id="ima:PO878_17140"/>
<protein>
    <submittedName>
        <fullName evidence="2">Diadenylate cyclase</fullName>
    </submittedName>
</protein>
<evidence type="ECO:0000259" key="1">
    <source>
        <dbReference type="PROSITE" id="PS51794"/>
    </source>
</evidence>
<proteinExistence type="predicted"/>
<feature type="domain" description="DAC" evidence="1">
    <location>
        <begin position="158"/>
        <end position="316"/>
    </location>
</feature>
<evidence type="ECO:0000313" key="2">
    <source>
        <dbReference type="EMBL" id="WCO66230.1"/>
    </source>
</evidence>
<dbReference type="EMBL" id="CP116942">
    <property type="protein sequence ID" value="WCO66230.1"/>
    <property type="molecule type" value="Genomic_DNA"/>
</dbReference>
<reference evidence="2" key="1">
    <citation type="submission" date="2023-01" db="EMBL/GenBank/DDBJ databases">
        <title>The diversity of Class Acidimicrobiia in South China Sea sediment environments and the proposal of Iamia marina sp. nov., a novel species of the genus Iamia.</title>
        <authorList>
            <person name="He Y."/>
            <person name="Tian X."/>
        </authorList>
    </citation>
    <scope>NUCLEOTIDE SEQUENCE</scope>
    <source>
        <strain evidence="2">DSM 19957</strain>
    </source>
</reference>
<dbReference type="InterPro" id="IPR036888">
    <property type="entry name" value="DNA_integrity_DisA_N_sf"/>
</dbReference>
<name>A0AAE9Y439_9ACTN</name>
<dbReference type="SUPFAM" id="SSF143597">
    <property type="entry name" value="YojJ-like"/>
    <property type="match status" value="1"/>
</dbReference>
<dbReference type="PROSITE" id="PS51794">
    <property type="entry name" value="DAC"/>
    <property type="match status" value="1"/>
</dbReference>
<dbReference type="InterPro" id="IPR003390">
    <property type="entry name" value="DNA_integrity_scan_DisA_N"/>
</dbReference>
<dbReference type="Pfam" id="PF02457">
    <property type="entry name" value="DAC"/>
    <property type="match status" value="1"/>
</dbReference>
<organism evidence="2 3">
    <name type="scientific">Iamia majanohamensis</name>
    <dbReference type="NCBI Taxonomy" id="467976"/>
    <lineage>
        <taxon>Bacteria</taxon>
        <taxon>Bacillati</taxon>
        <taxon>Actinomycetota</taxon>
        <taxon>Acidimicrobiia</taxon>
        <taxon>Acidimicrobiales</taxon>
        <taxon>Iamiaceae</taxon>
        <taxon>Iamia</taxon>
    </lineage>
</organism>
<gene>
    <name evidence="2" type="ORF">PO878_17140</name>
</gene>
<dbReference type="RefSeq" id="WP_272735754.1">
    <property type="nucleotide sequence ID" value="NZ_CP116942.1"/>
</dbReference>
<dbReference type="AlphaFoldDB" id="A0AAE9Y439"/>
<evidence type="ECO:0000313" key="3">
    <source>
        <dbReference type="Proteomes" id="UP001216390"/>
    </source>
</evidence>